<organism evidence="1">
    <name type="scientific">Candidatus Kentrum sp. TC</name>
    <dbReference type="NCBI Taxonomy" id="2126339"/>
    <lineage>
        <taxon>Bacteria</taxon>
        <taxon>Pseudomonadati</taxon>
        <taxon>Pseudomonadota</taxon>
        <taxon>Gammaproteobacteria</taxon>
        <taxon>Candidatus Kentrum</taxon>
    </lineage>
</organism>
<dbReference type="EMBL" id="CAADFW010000026">
    <property type="protein sequence ID" value="VFK58770.1"/>
    <property type="molecule type" value="Genomic_DNA"/>
</dbReference>
<dbReference type="AlphaFoldDB" id="A0A450ZYA8"/>
<gene>
    <name evidence="1" type="ORF">BECKTC1821F_GA0114240_102629</name>
</gene>
<proteinExistence type="predicted"/>
<reference evidence="1" key="1">
    <citation type="submission" date="2019-02" db="EMBL/GenBank/DDBJ databases">
        <authorList>
            <person name="Gruber-Vodicka R. H."/>
            <person name="Seah K. B. B."/>
        </authorList>
    </citation>
    <scope>NUCLEOTIDE SEQUENCE</scope>
    <source>
        <strain evidence="1">BECK_BZ126</strain>
    </source>
</reference>
<evidence type="ECO:0000313" key="1">
    <source>
        <dbReference type="EMBL" id="VFK58770.1"/>
    </source>
</evidence>
<sequence length="40" mass="4526">MRVFAAWSGIGDDYRKTGTDLCVYEDIEVQISAYLQPRGT</sequence>
<protein>
    <submittedName>
        <fullName evidence="1">Uncharacterized protein</fullName>
    </submittedName>
</protein>
<accession>A0A450ZYA8</accession>
<name>A0A450ZYA8_9GAMM</name>